<dbReference type="PANTHER" id="PTHR24061">
    <property type="entry name" value="CALCIUM-SENSING RECEPTOR-RELATED"/>
    <property type="match status" value="1"/>
</dbReference>
<keyword evidence="8" id="KW-0675">Receptor</keyword>
<dbReference type="Gene3D" id="2.10.50.30">
    <property type="entry name" value="GPCR, family 3, nine cysteines domain"/>
    <property type="match status" value="1"/>
</dbReference>
<feature type="transmembrane region" description="Helical" evidence="12">
    <location>
        <begin position="587"/>
        <end position="605"/>
    </location>
</feature>
<keyword evidence="3 12" id="KW-0812">Transmembrane</keyword>
<evidence type="ECO:0000256" key="9">
    <source>
        <dbReference type="ARBA" id="ARBA00023180"/>
    </source>
</evidence>
<dbReference type="InterPro" id="IPR000337">
    <property type="entry name" value="GPCR_3"/>
</dbReference>
<evidence type="ECO:0000256" key="10">
    <source>
        <dbReference type="ARBA" id="ARBA00023224"/>
    </source>
</evidence>
<dbReference type="Proteomes" id="UP000694523">
    <property type="component" value="Unplaced"/>
</dbReference>
<evidence type="ECO:0000256" key="11">
    <source>
        <dbReference type="SAM" id="MobiDB-lite"/>
    </source>
</evidence>
<dbReference type="PANTHER" id="PTHR24061:SF506">
    <property type="entry name" value="G-PROTEIN COUPLED RECEPTOR FAMILY C GROUP 6 MEMBER A-LIKE PRECURSOR"/>
    <property type="match status" value="1"/>
</dbReference>
<feature type="compositionally biased region" description="Polar residues" evidence="11">
    <location>
        <begin position="828"/>
        <end position="844"/>
    </location>
</feature>
<evidence type="ECO:0000256" key="5">
    <source>
        <dbReference type="ARBA" id="ARBA00022989"/>
    </source>
</evidence>
<sequence>KQPSLNLTPTYHFELVPFMRSLATIHAIEEVNAKGVVPGLHLGYEMFDTCSYASKALQDVELMLAVNHSLHPRCDYTDYRPQVKGVLGPRYSETSISVAKLLSIYMIPLVSLTLSDKTRYPVFLRTVPSDVHQTRALKQLMVNFNWNYVGVVSRDDDYGKAALQSFLRDAQRANVCVAFQEVFHLHNNHQNVQQVARQIRSSSAQVVLLILKSNQVEAIFKEMIKTNTKKIWLASDSWAVNGPLAHMEGINQVGDILGFSFIASKSESFDNYLRNLSQPPGGYNHFIEEYKNLRFNCTPECFEDNPPAYCPSPDLLKIKSPKACEYTDPQAQNDDFLVQTLDTGEAFLERGAVWAIAHALKKVLECNGSSCTGDTDFPPWKLLEELKKINFEYEGQTFYFDENGDSLNGYDVIMWTKDGLRRKFSKIGRYHAVDELIKINKTNLFWFSTSNSTVRCNERCPPGKFKKILNVSCCYDCIKCKEDYEDCKSCPKGTWCLEGADHCVPWWESYLRWSDAHPIAILAAAVLGILLLLVIFVIFWKYRDSPAMKRAEVSISTVMIAGLSVSYASVICFMGKPSVHLCRTRQVMYALGFTLCVSCILVKAYRTFIAFLPFGRVLHPRQTKLYQPAAIIIVLTILQGIICCLWLIFDSPDIDPTPPSPLNLKEVIQCHEGPTYIGFGIMLSYIALLAFIGFLLAFKGRKVPQQFSETGYIIFSMLMYLFVWVCFVPVFITNKEERTAVQASAILVSNYGIIFCHFLPKCYEAIWGPDTGTMERFFNRIGVIAGRTAPIAITANQVQVPRGNIQTMRTISENTNDASLTSDSSSSQKEGSTTQPTATDSSMIVSPIRSITAL</sequence>
<evidence type="ECO:0000313" key="15">
    <source>
        <dbReference type="Proteomes" id="UP000694523"/>
    </source>
</evidence>
<feature type="domain" description="G-protein coupled receptors family 3 profile" evidence="13">
    <location>
        <begin position="517"/>
        <end position="781"/>
    </location>
</feature>
<evidence type="ECO:0000256" key="8">
    <source>
        <dbReference type="ARBA" id="ARBA00023170"/>
    </source>
</evidence>
<dbReference type="GO" id="GO:0005886">
    <property type="term" value="C:plasma membrane"/>
    <property type="evidence" value="ECO:0007669"/>
    <property type="project" value="UniProtKB-SubCell"/>
</dbReference>
<keyword evidence="15" id="KW-1185">Reference proteome</keyword>
<keyword evidence="9" id="KW-0325">Glycoprotein</keyword>
<keyword evidence="2" id="KW-1003">Cell membrane</keyword>
<dbReference type="PRINTS" id="PR00248">
    <property type="entry name" value="GPCRMGR"/>
</dbReference>
<dbReference type="InterPro" id="IPR001828">
    <property type="entry name" value="ANF_lig-bd_rcpt"/>
</dbReference>
<proteinExistence type="predicted"/>
<evidence type="ECO:0000313" key="14">
    <source>
        <dbReference type="Ensembl" id="ENSNMLP00000011593.1"/>
    </source>
</evidence>
<evidence type="ECO:0000256" key="2">
    <source>
        <dbReference type="ARBA" id="ARBA00022475"/>
    </source>
</evidence>
<keyword evidence="6" id="KW-0297">G-protein coupled receptor</keyword>
<dbReference type="Pfam" id="PF00003">
    <property type="entry name" value="7tm_3"/>
    <property type="match status" value="1"/>
</dbReference>
<dbReference type="GO" id="GO:0004930">
    <property type="term" value="F:G protein-coupled receptor activity"/>
    <property type="evidence" value="ECO:0007669"/>
    <property type="project" value="UniProtKB-KW"/>
</dbReference>
<dbReference type="Ensembl" id="ENSNMLT00000013108.1">
    <property type="protein sequence ID" value="ENSNMLP00000011593.1"/>
    <property type="gene ID" value="ENSNMLG00000007934.1"/>
</dbReference>
<feature type="transmembrane region" description="Helical" evidence="12">
    <location>
        <begin position="552"/>
        <end position="575"/>
    </location>
</feature>
<evidence type="ECO:0000256" key="1">
    <source>
        <dbReference type="ARBA" id="ARBA00004651"/>
    </source>
</evidence>
<protein>
    <submittedName>
        <fullName evidence="14">Olfactory receptor C family, b1</fullName>
    </submittedName>
</protein>
<accession>A0A8C6SVJ2</accession>
<dbReference type="SUPFAM" id="SSF53822">
    <property type="entry name" value="Periplasmic binding protein-like I"/>
    <property type="match status" value="1"/>
</dbReference>
<dbReference type="InterPro" id="IPR000068">
    <property type="entry name" value="GPCR_3_Ca_sens_rcpt-rel"/>
</dbReference>
<feature type="transmembrane region" description="Helical" evidence="12">
    <location>
        <begin position="676"/>
        <end position="698"/>
    </location>
</feature>
<keyword evidence="5 12" id="KW-1133">Transmembrane helix</keyword>
<evidence type="ECO:0000256" key="7">
    <source>
        <dbReference type="ARBA" id="ARBA00023136"/>
    </source>
</evidence>
<keyword evidence="4" id="KW-0732">Signal</keyword>
<evidence type="ECO:0000259" key="13">
    <source>
        <dbReference type="PROSITE" id="PS50259"/>
    </source>
</evidence>
<reference evidence="14" key="1">
    <citation type="submission" date="2025-08" db="UniProtKB">
        <authorList>
            <consortium name="Ensembl"/>
        </authorList>
    </citation>
    <scope>IDENTIFICATION</scope>
</reference>
<dbReference type="FunFam" id="3.40.50.2300:FF:000016">
    <property type="entry name" value="Taste 1 receptor member 2"/>
    <property type="match status" value="1"/>
</dbReference>
<dbReference type="PROSITE" id="PS50259">
    <property type="entry name" value="G_PROTEIN_RECEP_F3_4"/>
    <property type="match status" value="1"/>
</dbReference>
<feature type="transmembrane region" description="Helical" evidence="12">
    <location>
        <begin position="519"/>
        <end position="540"/>
    </location>
</feature>
<evidence type="ECO:0000256" key="4">
    <source>
        <dbReference type="ARBA" id="ARBA00022729"/>
    </source>
</evidence>
<dbReference type="InterPro" id="IPR028082">
    <property type="entry name" value="Peripla_BP_I"/>
</dbReference>
<reference evidence="14" key="2">
    <citation type="submission" date="2025-09" db="UniProtKB">
        <authorList>
            <consortium name="Ensembl"/>
        </authorList>
    </citation>
    <scope>IDENTIFICATION</scope>
</reference>
<dbReference type="Gene3D" id="3.40.50.2300">
    <property type="match status" value="2"/>
</dbReference>
<feature type="transmembrane region" description="Helical" evidence="12">
    <location>
        <begin position="710"/>
        <end position="732"/>
    </location>
</feature>
<dbReference type="Pfam" id="PF01094">
    <property type="entry name" value="ANF_receptor"/>
    <property type="match status" value="1"/>
</dbReference>
<dbReference type="PRINTS" id="PR00592">
    <property type="entry name" value="CASENSINGR"/>
</dbReference>
<organism evidence="14 15">
    <name type="scientific">Neogobius melanostomus</name>
    <name type="common">round goby</name>
    <dbReference type="NCBI Taxonomy" id="47308"/>
    <lineage>
        <taxon>Eukaryota</taxon>
        <taxon>Metazoa</taxon>
        <taxon>Chordata</taxon>
        <taxon>Craniata</taxon>
        <taxon>Vertebrata</taxon>
        <taxon>Euteleostomi</taxon>
        <taxon>Actinopterygii</taxon>
        <taxon>Neopterygii</taxon>
        <taxon>Teleostei</taxon>
        <taxon>Neoteleostei</taxon>
        <taxon>Acanthomorphata</taxon>
        <taxon>Gobiaria</taxon>
        <taxon>Gobiiformes</taxon>
        <taxon>Gobioidei</taxon>
        <taxon>Gobiidae</taxon>
        <taxon>Benthophilinae</taxon>
        <taxon>Neogobiini</taxon>
        <taxon>Neogobius</taxon>
    </lineage>
</organism>
<feature type="region of interest" description="Disordered" evidence="11">
    <location>
        <begin position="811"/>
        <end position="846"/>
    </location>
</feature>
<dbReference type="InterPro" id="IPR017978">
    <property type="entry name" value="GPCR_3_C"/>
</dbReference>
<evidence type="ECO:0000256" key="6">
    <source>
        <dbReference type="ARBA" id="ARBA00023040"/>
    </source>
</evidence>
<dbReference type="InterPro" id="IPR038550">
    <property type="entry name" value="GPCR_3_9-Cys_sf"/>
</dbReference>
<name>A0A8C6SVJ2_9GOBI</name>
<evidence type="ECO:0000256" key="12">
    <source>
        <dbReference type="SAM" id="Phobius"/>
    </source>
</evidence>
<keyword evidence="10" id="KW-0807">Transducer</keyword>
<keyword evidence="7 12" id="KW-0472">Membrane</keyword>
<dbReference type="AlphaFoldDB" id="A0A8C6SVJ2"/>
<feature type="transmembrane region" description="Helical" evidence="12">
    <location>
        <begin position="625"/>
        <end position="649"/>
    </location>
</feature>
<evidence type="ECO:0000256" key="3">
    <source>
        <dbReference type="ARBA" id="ARBA00022692"/>
    </source>
</evidence>
<comment type="subcellular location">
    <subcellularLocation>
        <location evidence="1">Cell membrane</location>
        <topology evidence="1">Multi-pass membrane protein</topology>
    </subcellularLocation>
</comment>